<dbReference type="GO" id="GO:2000001">
    <property type="term" value="P:regulation of DNA damage checkpoint"/>
    <property type="evidence" value="ECO:0007669"/>
    <property type="project" value="EnsemblFungi"/>
</dbReference>
<comment type="function">
    <text evidence="8">DNA-binding protein that binds to both single- and double-stranded DNA. Binds preferentially to UV-damaged DNA. May be involved in DNA-metabolic processes.</text>
</comment>
<dbReference type="GO" id="GO:0000785">
    <property type="term" value="C:chromatin"/>
    <property type="evidence" value="ECO:0007669"/>
    <property type="project" value="EnsemblFungi"/>
</dbReference>
<dbReference type="PANTHER" id="PTHR14773">
    <property type="entry name" value="WD REPEAT-CONTAINING PROTEIN 76"/>
    <property type="match status" value="1"/>
</dbReference>
<evidence type="ECO:0000256" key="7">
    <source>
        <dbReference type="PROSITE-ProRule" id="PRU00221"/>
    </source>
</evidence>
<dbReference type="InterPro" id="IPR015943">
    <property type="entry name" value="WD40/YVTN_repeat-like_dom_sf"/>
</dbReference>
<reference evidence="11" key="1">
    <citation type="submission" date="2016-11" db="EMBL/GenBank/DDBJ databases">
        <authorList>
            <person name="Guldener U."/>
        </authorList>
    </citation>
    <scope>NUCLEOTIDE SEQUENCE [LARGE SCALE GENOMIC DNA]</scope>
</reference>
<evidence type="ECO:0000256" key="9">
    <source>
        <dbReference type="SAM" id="MobiDB-lite"/>
    </source>
</evidence>
<evidence type="ECO:0000256" key="5">
    <source>
        <dbReference type="ARBA" id="ARBA00022763"/>
    </source>
</evidence>
<dbReference type="PROSITE" id="PS50082">
    <property type="entry name" value="WD_REPEATS_2"/>
    <property type="match status" value="1"/>
</dbReference>
<evidence type="ECO:0000313" key="11">
    <source>
        <dbReference type="Proteomes" id="UP000183365"/>
    </source>
</evidence>
<dbReference type="Gene3D" id="2.130.10.10">
    <property type="entry name" value="YVTN repeat-like/Quinoprotein amine dehydrogenase"/>
    <property type="match status" value="1"/>
</dbReference>
<dbReference type="AlphaFoldDB" id="A0A1L0B0D9"/>
<dbReference type="GO" id="GO:0034399">
    <property type="term" value="C:nuclear periphery"/>
    <property type="evidence" value="ECO:0007669"/>
    <property type="project" value="EnsemblFungi"/>
</dbReference>
<sequence>MSEELSEFQKKRLENIKRNNDLLKNLNFKKLPIPEAPKPPVNPKPKPASTKRKKRSTAYDNLPVRRRTTRSTNKIKIPDDFRGIDEVDIHTALNNETKDFEDDRALEQMKVEEERRKNFRIAGDVKLGDFIDSDILNFDISKISAGDFFERQKTKQLDDSFNDLKLYPHFPVNEIKITDSRISSLFFHPLSEYNQKLIIGGDKEGMLGFWKVKETPQDEYETEIPDINKLKLFKSNVGNIGVMPSSISEVYVSSYDGSFRVMDLNSMNCREVFYMDPNTGYEGISDIKFYDENVVFFTTLSGEFFQHDLRQDFERTKPLRLAHKKIGSMDIDPRNKFQIATGSLDRTLKIWDIRKVIKSEDEELDSGECLKTYDSRLSISAVSYSSEDHTLVCNGYDNTIRLFDDEELSSSKAVLTPTNTITHNCKTGKWTSILKARFKPNKDVFAIANMSRAIDIYNSKGQQYAHLETATVPAVTAWHPTENWIAGGNSSGKVFLFTNIYN</sequence>
<evidence type="ECO:0000256" key="2">
    <source>
        <dbReference type="ARBA" id="ARBA00021132"/>
    </source>
</evidence>
<evidence type="ECO:0000256" key="3">
    <source>
        <dbReference type="ARBA" id="ARBA00022574"/>
    </source>
</evidence>
<organism evidence="10 11">
    <name type="scientific">Hanseniaspora guilliermondii</name>
    <dbReference type="NCBI Taxonomy" id="56406"/>
    <lineage>
        <taxon>Eukaryota</taxon>
        <taxon>Fungi</taxon>
        <taxon>Dikarya</taxon>
        <taxon>Ascomycota</taxon>
        <taxon>Saccharomycotina</taxon>
        <taxon>Saccharomycetes</taxon>
        <taxon>Saccharomycodales</taxon>
        <taxon>Saccharomycodaceae</taxon>
        <taxon>Hanseniaspora</taxon>
    </lineage>
</organism>
<dbReference type="Pfam" id="PF00400">
    <property type="entry name" value="WD40"/>
    <property type="match status" value="2"/>
</dbReference>
<evidence type="ECO:0000256" key="4">
    <source>
        <dbReference type="ARBA" id="ARBA00022737"/>
    </source>
</evidence>
<protein>
    <recommendedName>
        <fullName evidence="2 8">DNA damage-binding protein CMR1</fullName>
    </recommendedName>
</protein>
<dbReference type="InterPro" id="IPR036322">
    <property type="entry name" value="WD40_repeat_dom_sf"/>
</dbReference>
<dbReference type="InterPro" id="IPR019775">
    <property type="entry name" value="WD40_repeat_CS"/>
</dbReference>
<dbReference type="SMART" id="SM00320">
    <property type="entry name" value="WD40"/>
    <property type="match status" value="5"/>
</dbReference>
<dbReference type="InterPro" id="IPR001680">
    <property type="entry name" value="WD40_rpt"/>
</dbReference>
<dbReference type="OrthoDB" id="9890280at2759"/>
<dbReference type="Proteomes" id="UP000183365">
    <property type="component" value="Unassembled WGS sequence"/>
</dbReference>
<name>A0A1L0B0D9_9ASCO</name>
<evidence type="ECO:0000256" key="1">
    <source>
        <dbReference type="ARBA" id="ARBA00005434"/>
    </source>
</evidence>
<dbReference type="GO" id="GO:0003677">
    <property type="term" value="F:DNA binding"/>
    <property type="evidence" value="ECO:0007669"/>
    <property type="project" value="UniProtKB-UniRule"/>
</dbReference>
<feature type="region of interest" description="Disordered" evidence="9">
    <location>
        <begin position="28"/>
        <end position="70"/>
    </location>
</feature>
<dbReference type="PANTHER" id="PTHR14773:SF0">
    <property type="entry name" value="WD REPEAT-CONTAINING PROTEIN 76"/>
    <property type="match status" value="1"/>
</dbReference>
<accession>A0A1L0B0D9</accession>
<evidence type="ECO:0000313" key="10">
    <source>
        <dbReference type="EMBL" id="SGZ39872.1"/>
    </source>
</evidence>
<dbReference type="PROSITE" id="PS00678">
    <property type="entry name" value="WD_REPEATS_1"/>
    <property type="match status" value="1"/>
</dbReference>
<dbReference type="EMBL" id="FQNF01000033">
    <property type="protein sequence ID" value="SGZ39872.1"/>
    <property type="molecule type" value="Genomic_DNA"/>
</dbReference>
<comment type="similarity">
    <text evidence="1 8">Belongs to the WD repeat DDB2/WDR76 family.</text>
</comment>
<keyword evidence="5 8" id="KW-0227">DNA damage</keyword>
<feature type="compositionally biased region" description="Pro residues" evidence="9">
    <location>
        <begin position="34"/>
        <end position="46"/>
    </location>
</feature>
<keyword evidence="4" id="KW-0677">Repeat</keyword>
<keyword evidence="3 7" id="KW-0853">WD repeat</keyword>
<feature type="repeat" description="WD" evidence="7">
    <location>
        <begin position="339"/>
        <end position="354"/>
    </location>
</feature>
<proteinExistence type="inferred from homology"/>
<keyword evidence="6 8" id="KW-0238">DNA-binding</keyword>
<dbReference type="SUPFAM" id="SSF50978">
    <property type="entry name" value="WD40 repeat-like"/>
    <property type="match status" value="1"/>
</dbReference>
<dbReference type="GO" id="GO:0005737">
    <property type="term" value="C:cytoplasm"/>
    <property type="evidence" value="ECO:0007669"/>
    <property type="project" value="EnsemblFungi"/>
</dbReference>
<dbReference type="InterPro" id="IPR050853">
    <property type="entry name" value="WD_repeat_DNA-damage-binding"/>
</dbReference>
<dbReference type="GO" id="GO:0006974">
    <property type="term" value="P:DNA damage response"/>
    <property type="evidence" value="ECO:0007669"/>
    <property type="project" value="UniProtKB-KW"/>
</dbReference>
<gene>
    <name evidence="10" type="ORF">HGUI_02072</name>
</gene>
<dbReference type="VEuPathDB" id="FungiDB:HGUI_02072"/>
<evidence type="ECO:0000256" key="8">
    <source>
        <dbReference type="RuleBase" id="RU365004"/>
    </source>
</evidence>
<evidence type="ECO:0000256" key="6">
    <source>
        <dbReference type="ARBA" id="ARBA00023125"/>
    </source>
</evidence>
<keyword evidence="11" id="KW-1185">Reference proteome</keyword>